<comment type="caution">
    <text evidence="3">The sequence shown here is derived from an EMBL/GenBank/DDBJ whole genome shotgun (WGS) entry which is preliminary data.</text>
</comment>
<reference evidence="3 4" key="1">
    <citation type="submission" date="2015-04" db="EMBL/GenBank/DDBJ databases">
        <title>The draft genome sequence of Fusarium langsethiae, a T-2/HT-2 mycotoxin producer.</title>
        <authorList>
            <person name="Lysoe E."/>
            <person name="Divon H.H."/>
            <person name="Terzi V."/>
            <person name="Orru L."/>
            <person name="Lamontanara A."/>
            <person name="Kolseth A.-K."/>
            <person name="Frandsen R.J."/>
            <person name="Nielsen K."/>
            <person name="Thrane U."/>
        </authorList>
    </citation>
    <scope>NUCLEOTIDE SEQUENCE [LARGE SCALE GENOMIC DNA]</scope>
    <source>
        <strain evidence="3 4">Fl201059</strain>
    </source>
</reference>
<evidence type="ECO:0000313" key="3">
    <source>
        <dbReference type="EMBL" id="KPA36738.1"/>
    </source>
</evidence>
<keyword evidence="2" id="KW-1133">Transmembrane helix</keyword>
<evidence type="ECO:0000256" key="2">
    <source>
        <dbReference type="SAM" id="Phobius"/>
    </source>
</evidence>
<evidence type="ECO:0000313" key="4">
    <source>
        <dbReference type="Proteomes" id="UP000037904"/>
    </source>
</evidence>
<feature type="transmembrane region" description="Helical" evidence="2">
    <location>
        <begin position="489"/>
        <end position="510"/>
    </location>
</feature>
<organism evidence="3 4">
    <name type="scientific">Fusarium langsethiae</name>
    <dbReference type="NCBI Taxonomy" id="179993"/>
    <lineage>
        <taxon>Eukaryota</taxon>
        <taxon>Fungi</taxon>
        <taxon>Dikarya</taxon>
        <taxon>Ascomycota</taxon>
        <taxon>Pezizomycotina</taxon>
        <taxon>Sordariomycetes</taxon>
        <taxon>Hypocreomycetidae</taxon>
        <taxon>Hypocreales</taxon>
        <taxon>Nectriaceae</taxon>
        <taxon>Fusarium</taxon>
    </lineage>
</organism>
<accession>A0A0M9ENM2</accession>
<dbReference type="OrthoDB" id="5337208at2759"/>
<evidence type="ECO:0000256" key="1">
    <source>
        <dbReference type="SAM" id="MobiDB-lite"/>
    </source>
</evidence>
<name>A0A0M9ENM2_FUSLA</name>
<dbReference type="EMBL" id="JXCE01000557">
    <property type="protein sequence ID" value="KPA36738.1"/>
    <property type="molecule type" value="Genomic_DNA"/>
</dbReference>
<feature type="compositionally biased region" description="Basic and acidic residues" evidence="1">
    <location>
        <begin position="589"/>
        <end position="606"/>
    </location>
</feature>
<sequence>MTNADVFTNPPSSTYVLGSGFSVSLGGHSFSAYAVSDRTSRLLLALYAIIIQFLFAAVWQLFATLIIVNVSINSRIGLVGLVAFWNCPDPISATFRSVGYLYMTLKSQYRTWVVVRRALLMFFVALITAVTSITVGILYADWMRLGAFAPVHRDSVYWPPFDTVSDESVIDIYSMARPGVLRALGSAEAGDDLLSKMDAVTITKTTPPDHTPEKPQLQIAYTYKVTAQDLGLQRFASLFVKITGNCRTNYSWAEEEESINGSYDTYYPWGQKNTNQSFSTLGPLYRLDFVTWLHPDIDEPAQHTNRSFAFLASTALVPSQSHSDDPWYHTRAANGSEFALGLQYVVRPHRPVLECWETTEVCVGGECYDSYLKDSPLPDGLALVFRTRFAHPMMSHISMSAGVTTLKSYIGSASGAFVDAGASSLLKDMTRLIMAGYLASRQVFQEIALSRRPSSDAPNLLDESVGVLQNGAQDFVVLADGVVALRLDLMILAPCLCVIFWILVGLIHGARKVDIWRRLSARTAALSATQLLRQLDEHTNGYIWGKPLGTIPEPPTTDDAVKIGVYGSGYLPPGSDGQGDGVQGPCIRYTRDSPDVMRAGESEQGKSRSPGVVEMVALRDRQPQT</sequence>
<dbReference type="AlphaFoldDB" id="A0A0M9ENM2"/>
<keyword evidence="4" id="KW-1185">Reference proteome</keyword>
<feature type="transmembrane region" description="Helical" evidence="2">
    <location>
        <begin position="15"/>
        <end position="35"/>
    </location>
</feature>
<keyword evidence="2" id="KW-0472">Membrane</keyword>
<feature type="transmembrane region" description="Helical" evidence="2">
    <location>
        <begin position="119"/>
        <end position="140"/>
    </location>
</feature>
<keyword evidence="2" id="KW-0812">Transmembrane</keyword>
<feature type="region of interest" description="Disordered" evidence="1">
    <location>
        <begin position="572"/>
        <end position="625"/>
    </location>
</feature>
<gene>
    <name evidence="3" type="ORF">FLAG1_10473</name>
</gene>
<protein>
    <submittedName>
        <fullName evidence="3">Uncharacterized protein</fullName>
    </submittedName>
</protein>
<dbReference type="Proteomes" id="UP000037904">
    <property type="component" value="Unassembled WGS sequence"/>
</dbReference>
<feature type="transmembrane region" description="Helical" evidence="2">
    <location>
        <begin position="42"/>
        <end position="70"/>
    </location>
</feature>
<proteinExistence type="predicted"/>